<comment type="caution">
    <text evidence="2">The sequence shown here is derived from an EMBL/GenBank/DDBJ whole genome shotgun (WGS) entry which is preliminary data.</text>
</comment>
<gene>
    <name evidence="2" type="ORF">F8388_024992</name>
</gene>
<dbReference type="InterPro" id="IPR026960">
    <property type="entry name" value="RVT-Znf"/>
</dbReference>
<name>A0A7J6G3D5_CANSA</name>
<sequence>MVRGWFAYEDTKAILDIDMPDESRNHSWTWLLETSGEFTIRSACKLIKGSLRERGFDPIWKKIWKSTLHPHLKLLWWQLLRDAFLTKGKLSTFMDIGSNMCMLYDNSMETNVAMQKPYGTVQVRESRQGT</sequence>
<dbReference type="AlphaFoldDB" id="A0A7J6G3D5"/>
<organism evidence="2 3">
    <name type="scientific">Cannabis sativa</name>
    <name type="common">Hemp</name>
    <name type="synonym">Marijuana</name>
    <dbReference type="NCBI Taxonomy" id="3483"/>
    <lineage>
        <taxon>Eukaryota</taxon>
        <taxon>Viridiplantae</taxon>
        <taxon>Streptophyta</taxon>
        <taxon>Embryophyta</taxon>
        <taxon>Tracheophyta</taxon>
        <taxon>Spermatophyta</taxon>
        <taxon>Magnoliopsida</taxon>
        <taxon>eudicotyledons</taxon>
        <taxon>Gunneridae</taxon>
        <taxon>Pentapetalae</taxon>
        <taxon>rosids</taxon>
        <taxon>fabids</taxon>
        <taxon>Rosales</taxon>
        <taxon>Cannabaceae</taxon>
        <taxon>Cannabis</taxon>
    </lineage>
</organism>
<dbReference type="EMBL" id="JAATIP010000079">
    <property type="protein sequence ID" value="KAF4377501.1"/>
    <property type="molecule type" value="Genomic_DNA"/>
</dbReference>
<accession>A0A7J6G3D5</accession>
<protein>
    <recommendedName>
        <fullName evidence="1">Reverse transcriptase zinc-binding domain-containing protein</fullName>
    </recommendedName>
</protein>
<evidence type="ECO:0000313" key="3">
    <source>
        <dbReference type="Proteomes" id="UP000525078"/>
    </source>
</evidence>
<evidence type="ECO:0000259" key="1">
    <source>
        <dbReference type="Pfam" id="PF13966"/>
    </source>
</evidence>
<dbReference type="Proteomes" id="UP000525078">
    <property type="component" value="Unassembled WGS sequence"/>
</dbReference>
<dbReference type="Pfam" id="PF13966">
    <property type="entry name" value="zf-RVT"/>
    <property type="match status" value="1"/>
</dbReference>
<proteinExistence type="predicted"/>
<reference evidence="2 3" key="1">
    <citation type="journal article" date="2020" name="bioRxiv">
        <title>Sequence and annotation of 42 cannabis genomes reveals extensive copy number variation in cannabinoid synthesis and pathogen resistance genes.</title>
        <authorList>
            <person name="Mckernan K.J."/>
            <person name="Helbert Y."/>
            <person name="Kane L.T."/>
            <person name="Ebling H."/>
            <person name="Zhang L."/>
            <person name="Liu B."/>
            <person name="Eaton Z."/>
            <person name="Mclaughlin S."/>
            <person name="Kingan S."/>
            <person name="Baybayan P."/>
            <person name="Concepcion G."/>
            <person name="Jordan M."/>
            <person name="Riva A."/>
            <person name="Barbazuk W."/>
            <person name="Harkins T."/>
        </authorList>
    </citation>
    <scope>NUCLEOTIDE SEQUENCE [LARGE SCALE GENOMIC DNA]</scope>
    <source>
        <strain evidence="3">cv. Jamaican Lion 4</strain>
        <tissue evidence="2">Leaf</tissue>
    </source>
</reference>
<evidence type="ECO:0000313" key="2">
    <source>
        <dbReference type="EMBL" id="KAF4377501.1"/>
    </source>
</evidence>
<feature type="domain" description="Reverse transcriptase zinc-binding" evidence="1">
    <location>
        <begin position="38"/>
        <end position="110"/>
    </location>
</feature>